<dbReference type="EMBL" id="JBHTHU010000001">
    <property type="protein sequence ID" value="MFD0748728.1"/>
    <property type="molecule type" value="Genomic_DNA"/>
</dbReference>
<evidence type="ECO:0000313" key="2">
    <source>
        <dbReference type="EMBL" id="MFD0748728.1"/>
    </source>
</evidence>
<dbReference type="GO" id="GO:0005524">
    <property type="term" value="F:ATP binding"/>
    <property type="evidence" value="ECO:0007669"/>
    <property type="project" value="UniProtKB-KW"/>
</dbReference>
<accession>A0ABW2YTH9</accession>
<dbReference type="SUPFAM" id="SSF63829">
    <property type="entry name" value="Calcium-dependent phosphotriesterase"/>
    <property type="match status" value="1"/>
</dbReference>
<protein>
    <submittedName>
        <fullName evidence="2">ATP-binding protein</fullName>
    </submittedName>
</protein>
<proteinExistence type="predicted"/>
<dbReference type="RefSeq" id="WP_377096418.1">
    <property type="nucleotide sequence ID" value="NZ_JBHTHU010000001.1"/>
</dbReference>
<feature type="chain" id="PRO_5046125544" evidence="1">
    <location>
        <begin position="23"/>
        <end position="275"/>
    </location>
</feature>
<name>A0ABW2YTH9_9SPHI</name>
<gene>
    <name evidence="2" type="ORF">ACFQZS_01155</name>
</gene>
<keyword evidence="2" id="KW-0067">ATP-binding</keyword>
<dbReference type="InterPro" id="IPR011042">
    <property type="entry name" value="6-blade_b-propeller_TolB-like"/>
</dbReference>
<keyword evidence="1" id="KW-0732">Signal</keyword>
<keyword evidence="3" id="KW-1185">Reference proteome</keyword>
<sequence length="275" mass="29250">MKNLSKICLSALFAVAAVTASAQHKVEKLWETEPLIKVPESALFTKSGIYVSIIDGQPWEADGKGGIGKVGANGKIINADWITGLNAPKGMAIVGDLLYVADIHDVVAISISKGKIDHKIAVPESGGFNDVTADKNGTVWVTDSQKGAIYKVQGKTATLFMDNLRGINGIKAIDDKLYVLTGKEMFVTDASKNKTTIVALEQGGDGIEPVGNGDFIVTAWSGYMYYVNTAKGTKDLLLDTHTGNSKTADIGYDPATKTIYVPTFSANSIAAYKLQ</sequence>
<organism evidence="2 3">
    <name type="scientific">Mucilaginibacter calamicampi</name>
    <dbReference type="NCBI Taxonomy" id="1302352"/>
    <lineage>
        <taxon>Bacteria</taxon>
        <taxon>Pseudomonadati</taxon>
        <taxon>Bacteroidota</taxon>
        <taxon>Sphingobacteriia</taxon>
        <taxon>Sphingobacteriales</taxon>
        <taxon>Sphingobacteriaceae</taxon>
        <taxon>Mucilaginibacter</taxon>
    </lineage>
</organism>
<keyword evidence="2" id="KW-0547">Nucleotide-binding</keyword>
<comment type="caution">
    <text evidence="2">The sequence shown here is derived from an EMBL/GenBank/DDBJ whole genome shotgun (WGS) entry which is preliminary data.</text>
</comment>
<evidence type="ECO:0000256" key="1">
    <source>
        <dbReference type="SAM" id="SignalP"/>
    </source>
</evidence>
<feature type="signal peptide" evidence="1">
    <location>
        <begin position="1"/>
        <end position="22"/>
    </location>
</feature>
<dbReference type="Gene3D" id="2.120.10.30">
    <property type="entry name" value="TolB, C-terminal domain"/>
    <property type="match status" value="1"/>
</dbReference>
<reference evidence="3" key="1">
    <citation type="journal article" date="2019" name="Int. J. Syst. Evol. Microbiol.">
        <title>The Global Catalogue of Microorganisms (GCM) 10K type strain sequencing project: providing services to taxonomists for standard genome sequencing and annotation.</title>
        <authorList>
            <consortium name="The Broad Institute Genomics Platform"/>
            <consortium name="The Broad Institute Genome Sequencing Center for Infectious Disease"/>
            <person name="Wu L."/>
            <person name="Ma J."/>
        </authorList>
    </citation>
    <scope>NUCLEOTIDE SEQUENCE [LARGE SCALE GENOMIC DNA]</scope>
    <source>
        <strain evidence="3">CCUG 63418</strain>
    </source>
</reference>
<evidence type="ECO:0000313" key="3">
    <source>
        <dbReference type="Proteomes" id="UP001596958"/>
    </source>
</evidence>
<dbReference type="Proteomes" id="UP001596958">
    <property type="component" value="Unassembled WGS sequence"/>
</dbReference>